<name>A0A9Q1E719_SYNKA</name>
<reference evidence="1" key="1">
    <citation type="journal article" date="2023" name="Science">
        <title>Genome structures resolve the early diversification of teleost fishes.</title>
        <authorList>
            <person name="Parey E."/>
            <person name="Louis A."/>
            <person name="Montfort J."/>
            <person name="Bouchez O."/>
            <person name="Roques C."/>
            <person name="Iampietro C."/>
            <person name="Lluch J."/>
            <person name="Castinel A."/>
            <person name="Donnadieu C."/>
            <person name="Desvignes T."/>
            <person name="Floi Bucao C."/>
            <person name="Jouanno E."/>
            <person name="Wen M."/>
            <person name="Mejri S."/>
            <person name="Dirks R."/>
            <person name="Jansen H."/>
            <person name="Henkel C."/>
            <person name="Chen W.J."/>
            <person name="Zahm M."/>
            <person name="Cabau C."/>
            <person name="Klopp C."/>
            <person name="Thompson A.W."/>
            <person name="Robinson-Rechavi M."/>
            <person name="Braasch I."/>
            <person name="Lecointre G."/>
            <person name="Bobe J."/>
            <person name="Postlethwait J.H."/>
            <person name="Berthelot C."/>
            <person name="Roest Crollius H."/>
            <person name="Guiguen Y."/>
        </authorList>
    </citation>
    <scope>NUCLEOTIDE SEQUENCE</scope>
    <source>
        <strain evidence="1">WJC10195</strain>
    </source>
</reference>
<dbReference type="Proteomes" id="UP001152622">
    <property type="component" value="Chromosome 23"/>
</dbReference>
<gene>
    <name evidence="1" type="ORF">SKAU_G00414180</name>
</gene>
<dbReference type="OrthoDB" id="10257972at2759"/>
<protein>
    <submittedName>
        <fullName evidence="1">Uncharacterized protein</fullName>
    </submittedName>
</protein>
<keyword evidence="2" id="KW-1185">Reference proteome</keyword>
<dbReference type="AlphaFoldDB" id="A0A9Q1E719"/>
<comment type="caution">
    <text evidence="1">The sequence shown here is derived from an EMBL/GenBank/DDBJ whole genome shotgun (WGS) entry which is preliminary data.</text>
</comment>
<organism evidence="1 2">
    <name type="scientific">Synaphobranchus kaupii</name>
    <name type="common">Kaup's arrowtooth eel</name>
    <dbReference type="NCBI Taxonomy" id="118154"/>
    <lineage>
        <taxon>Eukaryota</taxon>
        <taxon>Metazoa</taxon>
        <taxon>Chordata</taxon>
        <taxon>Craniata</taxon>
        <taxon>Vertebrata</taxon>
        <taxon>Euteleostomi</taxon>
        <taxon>Actinopterygii</taxon>
        <taxon>Neopterygii</taxon>
        <taxon>Teleostei</taxon>
        <taxon>Anguilliformes</taxon>
        <taxon>Synaphobranchidae</taxon>
        <taxon>Synaphobranchus</taxon>
    </lineage>
</organism>
<proteinExistence type="predicted"/>
<evidence type="ECO:0000313" key="1">
    <source>
        <dbReference type="EMBL" id="KAJ8333410.1"/>
    </source>
</evidence>
<dbReference type="EMBL" id="JAINUF010000023">
    <property type="protein sequence ID" value="KAJ8333410.1"/>
    <property type="molecule type" value="Genomic_DNA"/>
</dbReference>
<accession>A0A9Q1E719</accession>
<evidence type="ECO:0000313" key="2">
    <source>
        <dbReference type="Proteomes" id="UP001152622"/>
    </source>
</evidence>
<sequence length="118" mass="13311">MEKEKVWYSIRICPAKRTRFRRRGPPWRRNPSNLRYPSLTPCNENFTVAGGLWNCQSATRKADFISGYASFLSLQFLTLTETWITPDNTATPAALSSSFSFSHTPRPSGRGGDCGIFT</sequence>